<dbReference type="EMBL" id="VMNW02000033">
    <property type="protein sequence ID" value="KAA9158726.1"/>
    <property type="molecule type" value="Genomic_DNA"/>
</dbReference>
<evidence type="ECO:0000313" key="1">
    <source>
        <dbReference type="EMBL" id="KAA9158726.1"/>
    </source>
</evidence>
<dbReference type="RefSeq" id="WP_144750976.1">
    <property type="nucleotide sequence ID" value="NZ_VMNW02000033.1"/>
</dbReference>
<sequence>MSPDSFDLTSLPALTDANDVVKAFAANPAFRAAEWEELTTEDDPWRRPVRPDDLEWLDYSKPMPAHKKLKLSALLGHRMLRNVYDAGNVHLPPRSTEVNATSAKQFHSETSRVLGALAKPILERHLFTLLEEQRPELSTVDVKTITETVRGYHEQRVARPGELFDVALRTRGRKEAATFVLLQLSAFRPAAHTAIGRAAIGEYDTAHPALRGLLLDDYRAWVDASAAYRELLSAASLVPTAGAYWQLYLGTSLGRGNLLQHYASDPSKVFELAGAYVHEKIDRAATGKRFTEVFADGFGYSGNFFGPDTGLSSAGLDELLGKLLPPLAENFGTDALAAFHRGFSDARWFAETWDADLATQLDWADKIEEYQEKAEKIDQHLTNENIEVDLDTFVETNEETSTTHVHNEHRLVMIETGQMHFWNNVTHKIQLNEGDKLLIPVSRLHGSTVLSGSCTYHQPIIPDEMLQQLL</sequence>
<dbReference type="Proteomes" id="UP000319769">
    <property type="component" value="Unassembled WGS sequence"/>
</dbReference>
<gene>
    <name evidence="1" type="ORF">FPZ12_021945</name>
</gene>
<comment type="caution">
    <text evidence="1">The sequence shown here is derived from an EMBL/GenBank/DDBJ whole genome shotgun (WGS) entry which is preliminary data.</text>
</comment>
<reference evidence="1" key="1">
    <citation type="submission" date="2019-09" db="EMBL/GenBank/DDBJ databases">
        <authorList>
            <person name="Teo W.F.A."/>
            <person name="Duangmal K."/>
        </authorList>
    </citation>
    <scope>NUCLEOTIDE SEQUENCE [LARGE SCALE GENOMIC DNA]</scope>
    <source>
        <strain evidence="1">K81G1</strain>
    </source>
</reference>
<name>A0A5N0V260_9PSEU</name>
<dbReference type="OrthoDB" id="3444510at2"/>
<keyword evidence="2" id="KW-1185">Reference proteome</keyword>
<accession>A0A5N0V260</accession>
<dbReference type="AlphaFoldDB" id="A0A5N0V260"/>
<evidence type="ECO:0000313" key="2">
    <source>
        <dbReference type="Proteomes" id="UP000319769"/>
    </source>
</evidence>
<organism evidence="1 2">
    <name type="scientific">Amycolatopsis acidicola</name>
    <dbReference type="NCBI Taxonomy" id="2596893"/>
    <lineage>
        <taxon>Bacteria</taxon>
        <taxon>Bacillati</taxon>
        <taxon>Actinomycetota</taxon>
        <taxon>Actinomycetes</taxon>
        <taxon>Pseudonocardiales</taxon>
        <taxon>Pseudonocardiaceae</taxon>
        <taxon>Amycolatopsis</taxon>
    </lineage>
</organism>
<proteinExistence type="predicted"/>
<protein>
    <submittedName>
        <fullName evidence="1">Peptide synthetase</fullName>
    </submittedName>
</protein>